<feature type="region of interest" description="Disordered" evidence="1">
    <location>
        <begin position="1"/>
        <end position="25"/>
    </location>
</feature>
<evidence type="ECO:0000313" key="2">
    <source>
        <dbReference type="EMBL" id="KAF4041672.1"/>
    </source>
</evidence>
<dbReference type="EMBL" id="WSZM01000117">
    <property type="protein sequence ID" value="KAF4041672.1"/>
    <property type="molecule type" value="Genomic_DNA"/>
</dbReference>
<name>A0A833SW22_PHYIN</name>
<dbReference type="Proteomes" id="UP000602510">
    <property type="component" value="Unassembled WGS sequence"/>
</dbReference>
<evidence type="ECO:0000256" key="1">
    <source>
        <dbReference type="SAM" id="MobiDB-lite"/>
    </source>
</evidence>
<sequence>MSGLHRSRLSDSESETFSTPVSKRAKRTNAELIANYLDTKTAMQNSRSDQKKQQLELKARRLAHEEHRLEFDRERMIS</sequence>
<dbReference type="AlphaFoldDB" id="A0A833SW22"/>
<gene>
    <name evidence="2" type="ORF">GN244_ATG06189</name>
</gene>
<accession>A0A833SW22</accession>
<comment type="caution">
    <text evidence="2">The sequence shown here is derived from an EMBL/GenBank/DDBJ whole genome shotgun (WGS) entry which is preliminary data.</text>
</comment>
<proteinExistence type="predicted"/>
<organism evidence="2 3">
    <name type="scientific">Phytophthora infestans</name>
    <name type="common">Potato late blight agent</name>
    <name type="synonym">Botrytis infestans</name>
    <dbReference type="NCBI Taxonomy" id="4787"/>
    <lineage>
        <taxon>Eukaryota</taxon>
        <taxon>Sar</taxon>
        <taxon>Stramenopiles</taxon>
        <taxon>Oomycota</taxon>
        <taxon>Peronosporomycetes</taxon>
        <taxon>Peronosporales</taxon>
        <taxon>Peronosporaceae</taxon>
        <taxon>Phytophthora</taxon>
    </lineage>
</organism>
<keyword evidence="3" id="KW-1185">Reference proteome</keyword>
<protein>
    <submittedName>
        <fullName evidence="2">Uncharacterized protein</fullName>
    </submittedName>
</protein>
<evidence type="ECO:0000313" key="3">
    <source>
        <dbReference type="Proteomes" id="UP000602510"/>
    </source>
</evidence>
<reference evidence="2" key="1">
    <citation type="submission" date="2020-04" db="EMBL/GenBank/DDBJ databases">
        <title>Hybrid Assembly of Korean Phytophthora infestans isolates.</title>
        <authorList>
            <person name="Prokchorchik M."/>
            <person name="Lee Y."/>
            <person name="Seo J."/>
            <person name="Cho J.-H."/>
            <person name="Park Y.-E."/>
            <person name="Jang D.-C."/>
            <person name="Im J.-S."/>
            <person name="Choi J.-G."/>
            <person name="Park H.-J."/>
            <person name="Lee G.-B."/>
            <person name="Lee Y.-G."/>
            <person name="Hong S.-Y."/>
            <person name="Cho K."/>
            <person name="Sohn K.H."/>
        </authorList>
    </citation>
    <scope>NUCLEOTIDE SEQUENCE</scope>
    <source>
        <strain evidence="2">KR_1_A1</strain>
    </source>
</reference>